<evidence type="ECO:0000313" key="2">
    <source>
        <dbReference type="Proteomes" id="UP001367922"/>
    </source>
</evidence>
<comment type="caution">
    <text evidence="1">The sequence shown here is derived from an EMBL/GenBank/DDBJ whole genome shotgun (WGS) entry which is preliminary data.</text>
</comment>
<sequence>MLNKGDTVIMHTCLEAKRYDGKIWTCKTDEFTAYSGASVVFLEGFVDTFPLNIYDIWKY</sequence>
<dbReference type="EMBL" id="JBAWSV010000005">
    <property type="protein sequence ID" value="MEI4830969.1"/>
    <property type="molecule type" value="Genomic_DNA"/>
</dbReference>
<name>A0ABU8G0R5_9BACI</name>
<dbReference type="Proteomes" id="UP001367922">
    <property type="component" value="Unassembled WGS sequence"/>
</dbReference>
<organism evidence="1 2">
    <name type="scientific">Bacillus yunxiaonensis</name>
    <dbReference type="NCBI Taxonomy" id="3127665"/>
    <lineage>
        <taxon>Bacteria</taxon>
        <taxon>Bacillati</taxon>
        <taxon>Bacillota</taxon>
        <taxon>Bacilli</taxon>
        <taxon>Bacillales</taxon>
        <taxon>Bacillaceae</taxon>
        <taxon>Bacillus</taxon>
    </lineage>
</organism>
<protein>
    <submittedName>
        <fullName evidence="1">Uncharacterized protein</fullName>
    </submittedName>
</protein>
<gene>
    <name evidence="1" type="ORF">WAX78_16115</name>
</gene>
<keyword evidence="2" id="KW-1185">Reference proteome</keyword>
<proteinExistence type="predicted"/>
<accession>A0ABU8G0R5</accession>
<evidence type="ECO:0000313" key="1">
    <source>
        <dbReference type="EMBL" id="MEI4830969.1"/>
    </source>
</evidence>
<reference evidence="1 2" key="1">
    <citation type="submission" date="2024-01" db="EMBL/GenBank/DDBJ databases">
        <title>Seven novel Bacillus-like species.</title>
        <authorList>
            <person name="Liu G."/>
        </authorList>
    </citation>
    <scope>NUCLEOTIDE SEQUENCE [LARGE SCALE GENOMIC DNA]</scope>
    <source>
        <strain evidence="1 2">FJAT-53711</strain>
    </source>
</reference>
<dbReference type="RefSeq" id="WP_336483066.1">
    <property type="nucleotide sequence ID" value="NZ_JBAWSV010000005.1"/>
</dbReference>